<accession>A0A5N6QVJ3</accession>
<dbReference type="PANTHER" id="PTHR13445:SF3">
    <property type="entry name" value="U5 SMALL NUCLEAR RIBONUCLEOPROTEIN TSSC4"/>
    <property type="match status" value="1"/>
</dbReference>
<keyword evidence="6" id="KW-0747">Spliceosome</keyword>
<feature type="compositionally biased region" description="Basic and acidic residues" evidence="11">
    <location>
        <begin position="40"/>
        <end position="52"/>
    </location>
</feature>
<evidence type="ECO:0000256" key="7">
    <source>
        <dbReference type="ARBA" id="ARBA00023187"/>
    </source>
</evidence>
<feature type="compositionally biased region" description="Basic and acidic residues" evidence="11">
    <location>
        <begin position="65"/>
        <end position="80"/>
    </location>
</feature>
<feature type="compositionally biased region" description="Basic and acidic residues" evidence="11">
    <location>
        <begin position="208"/>
        <end position="229"/>
    </location>
</feature>
<evidence type="ECO:0000256" key="11">
    <source>
        <dbReference type="SAM" id="MobiDB-lite"/>
    </source>
</evidence>
<keyword evidence="7" id="KW-0508">mRNA splicing</keyword>
<feature type="compositionally biased region" description="Acidic residues" evidence="11">
    <location>
        <begin position="81"/>
        <end position="101"/>
    </location>
</feature>
<evidence type="ECO:0000256" key="10">
    <source>
        <dbReference type="ARBA" id="ARBA00045970"/>
    </source>
</evidence>
<dbReference type="GO" id="GO:0008380">
    <property type="term" value="P:RNA splicing"/>
    <property type="evidence" value="ECO:0007669"/>
    <property type="project" value="UniProtKB-KW"/>
</dbReference>
<feature type="compositionally biased region" description="Basic and acidic residues" evidence="11">
    <location>
        <begin position="430"/>
        <end position="439"/>
    </location>
</feature>
<dbReference type="EMBL" id="CM017323">
    <property type="protein sequence ID" value="KAE8021258.1"/>
    <property type="molecule type" value="Genomic_DNA"/>
</dbReference>
<dbReference type="Proteomes" id="UP000327013">
    <property type="component" value="Chromosome 3"/>
</dbReference>
<feature type="compositionally biased region" description="Low complexity" evidence="11">
    <location>
        <begin position="15"/>
        <end position="35"/>
    </location>
</feature>
<keyword evidence="8" id="KW-0539">Nucleus</keyword>
<keyword evidence="5" id="KW-0507">mRNA processing</keyword>
<evidence type="ECO:0000256" key="8">
    <source>
        <dbReference type="ARBA" id="ARBA00023242"/>
    </source>
</evidence>
<evidence type="ECO:0000256" key="5">
    <source>
        <dbReference type="ARBA" id="ARBA00022664"/>
    </source>
</evidence>
<feature type="compositionally biased region" description="Basic and acidic residues" evidence="11">
    <location>
        <begin position="102"/>
        <end position="112"/>
    </location>
</feature>
<dbReference type="AlphaFoldDB" id="A0A5N6QVJ3"/>
<reference evidence="12 13" key="1">
    <citation type="submission" date="2019-06" db="EMBL/GenBank/DDBJ databases">
        <title>A chromosomal-level reference genome of Carpinus fangiana (Coryloideae, Betulaceae).</title>
        <authorList>
            <person name="Yang X."/>
            <person name="Wang Z."/>
            <person name="Zhang L."/>
            <person name="Hao G."/>
            <person name="Liu J."/>
            <person name="Yang Y."/>
        </authorList>
    </citation>
    <scope>NUCLEOTIDE SEQUENCE [LARGE SCALE GENOMIC DNA]</scope>
    <source>
        <strain evidence="12">Cfa_2016G</strain>
        <tissue evidence="12">Leaf</tissue>
    </source>
</reference>
<dbReference type="GO" id="GO:0005737">
    <property type="term" value="C:cytoplasm"/>
    <property type="evidence" value="ECO:0007669"/>
    <property type="project" value="UniProtKB-SubCell"/>
</dbReference>
<comment type="subcellular location">
    <subcellularLocation>
        <location evidence="2">Cytoplasm</location>
    </subcellularLocation>
    <subcellularLocation>
        <location evidence="1">Nucleus</location>
    </subcellularLocation>
</comment>
<feature type="region of interest" description="Disordered" evidence="11">
    <location>
        <begin position="13"/>
        <end position="140"/>
    </location>
</feature>
<feature type="compositionally biased region" description="Basic and acidic residues" evidence="11">
    <location>
        <begin position="374"/>
        <end position="384"/>
    </location>
</feature>
<evidence type="ECO:0000313" key="13">
    <source>
        <dbReference type="Proteomes" id="UP000327013"/>
    </source>
</evidence>
<feature type="region of interest" description="Disordered" evidence="11">
    <location>
        <begin position="365"/>
        <end position="439"/>
    </location>
</feature>
<evidence type="ECO:0000256" key="3">
    <source>
        <dbReference type="ARBA" id="ARBA00010362"/>
    </source>
</evidence>
<feature type="compositionally biased region" description="Acidic residues" evidence="11">
    <location>
        <begin position="398"/>
        <end position="409"/>
    </location>
</feature>
<evidence type="ECO:0000256" key="6">
    <source>
        <dbReference type="ARBA" id="ARBA00022728"/>
    </source>
</evidence>
<keyword evidence="13" id="KW-1185">Reference proteome</keyword>
<proteinExistence type="inferred from homology"/>
<sequence length="439" mass="49966">MEESFKVRVDKIFGSLASSSSETTETTPSSSLWSLTDEEIERREWVRDKTIPESELEPVFGNHGKGSEKEISPVDLRDELEKDLEDLEEDDVEEEEDDDDDEPRRRQSNKPDDYDEEQWNIKSGIGQDCTLDYEEEEDGYDKLAVGREKAGERLYLRDVADYGIDVDSCNELPVSFEEVVRDPRANHLAAKIRLEEDAEAAKSIDALRVSEKDSPDGEHAQMKTSEHVVKPKSILKRKDVPLDSKSEKRVRFEPECKDDCNEVDQDNPMDTSSVEKAAVSNEANFSTRDYSSAVPDYIRNPSNYTHYTFDSSSDMDEQSNKEAYMDFIKLMKRSNSMESQGDDFSNDLPSVTFIPKRKAGDAIMEENTTVSKQSQDDGGKEFMHRRGPIAIADRGTEDSEVCAMEEDVMEPVADGRNSSQRLSRKYRTKSRVELDESNV</sequence>
<gene>
    <name evidence="12" type="ORF">FH972_007165</name>
</gene>
<name>A0A5N6QVJ3_9ROSI</name>
<evidence type="ECO:0000256" key="9">
    <source>
        <dbReference type="ARBA" id="ARBA00035304"/>
    </source>
</evidence>
<feature type="region of interest" description="Disordered" evidence="11">
    <location>
        <begin position="208"/>
        <end position="250"/>
    </location>
</feature>
<dbReference type="Pfam" id="PF15264">
    <property type="entry name" value="TSSC4"/>
    <property type="match status" value="1"/>
</dbReference>
<dbReference type="GO" id="GO:0006397">
    <property type="term" value="P:mRNA processing"/>
    <property type="evidence" value="ECO:0007669"/>
    <property type="project" value="UniProtKB-KW"/>
</dbReference>
<evidence type="ECO:0000313" key="12">
    <source>
        <dbReference type="EMBL" id="KAE8021258.1"/>
    </source>
</evidence>
<organism evidence="12 13">
    <name type="scientific">Carpinus fangiana</name>
    <dbReference type="NCBI Taxonomy" id="176857"/>
    <lineage>
        <taxon>Eukaryota</taxon>
        <taxon>Viridiplantae</taxon>
        <taxon>Streptophyta</taxon>
        <taxon>Embryophyta</taxon>
        <taxon>Tracheophyta</taxon>
        <taxon>Spermatophyta</taxon>
        <taxon>Magnoliopsida</taxon>
        <taxon>eudicotyledons</taxon>
        <taxon>Gunneridae</taxon>
        <taxon>Pentapetalae</taxon>
        <taxon>rosids</taxon>
        <taxon>fabids</taxon>
        <taxon>Fagales</taxon>
        <taxon>Betulaceae</taxon>
        <taxon>Carpinus</taxon>
    </lineage>
</organism>
<dbReference type="PANTHER" id="PTHR13445">
    <property type="entry name" value="TUMOR SUPPRESSING SUBTRANSFERABLE CANDIDATE 4 TSSC4"/>
    <property type="match status" value="1"/>
</dbReference>
<comment type="function">
    <text evidence="10">Protein associated with the U5 snRNP, during its maturation and its post-splicing recycling and which is required for spliceosomal tri-snRNP complex assembly in the nucleus. Has a molecular sequestering activity and transiently hinders SNRNP200 binding sites for constitutive splicing factors that intervene later during the assembly of the spliceosome and splicing. Together with its molecular sequestering activity, may also function as a molecular adapter and placeholder, coordinating the assembly of the U5 snRNP and its association with the U4/U6 di-snRNP.</text>
</comment>
<protein>
    <recommendedName>
        <fullName evidence="9">U5 small nuclear ribonucleoprotein TSSC4</fullName>
    </recommendedName>
</protein>
<feature type="compositionally biased region" description="Basic and acidic residues" evidence="11">
    <location>
        <begin position="236"/>
        <end position="250"/>
    </location>
</feature>
<dbReference type="InterPro" id="IPR029338">
    <property type="entry name" value="TSSC4"/>
</dbReference>
<evidence type="ECO:0000256" key="4">
    <source>
        <dbReference type="ARBA" id="ARBA00022490"/>
    </source>
</evidence>
<evidence type="ECO:0000256" key="2">
    <source>
        <dbReference type="ARBA" id="ARBA00004496"/>
    </source>
</evidence>
<evidence type="ECO:0000256" key="1">
    <source>
        <dbReference type="ARBA" id="ARBA00004123"/>
    </source>
</evidence>
<dbReference type="GO" id="GO:0005681">
    <property type="term" value="C:spliceosomal complex"/>
    <property type="evidence" value="ECO:0007669"/>
    <property type="project" value="UniProtKB-KW"/>
</dbReference>
<comment type="similarity">
    <text evidence="3">Belongs to the TSSC4 family.</text>
</comment>
<keyword evidence="4" id="KW-0963">Cytoplasm</keyword>
<dbReference type="OrthoDB" id="1906282at2759"/>